<gene>
    <name evidence="1" type="ORF">KJ970_00095</name>
</gene>
<organism evidence="1 2">
    <name type="scientific">Eiseniibacteriota bacterium</name>
    <dbReference type="NCBI Taxonomy" id="2212470"/>
    <lineage>
        <taxon>Bacteria</taxon>
        <taxon>Candidatus Eiseniibacteriota</taxon>
    </lineage>
</organism>
<evidence type="ECO:0000313" key="2">
    <source>
        <dbReference type="Proteomes" id="UP000777784"/>
    </source>
</evidence>
<reference evidence="1" key="1">
    <citation type="submission" date="2021-05" db="EMBL/GenBank/DDBJ databases">
        <title>Energy efficiency and biological interactions define the core microbiome of deep oligotrophic groundwater.</title>
        <authorList>
            <person name="Mehrshad M."/>
            <person name="Lopez-Fernandez M."/>
            <person name="Bell E."/>
            <person name="Bernier-Latmani R."/>
            <person name="Bertilsson S."/>
            <person name="Dopson M."/>
        </authorList>
    </citation>
    <scope>NUCLEOTIDE SEQUENCE</scope>
    <source>
        <strain evidence="1">Modern_marine.mb.64</strain>
    </source>
</reference>
<dbReference type="SUPFAM" id="SSF52374">
    <property type="entry name" value="Nucleotidylyl transferase"/>
    <property type="match status" value="1"/>
</dbReference>
<dbReference type="Proteomes" id="UP000777784">
    <property type="component" value="Unassembled WGS sequence"/>
</dbReference>
<accession>A0A948RW09</accession>
<name>A0A948RW09_UNCEI</name>
<protein>
    <submittedName>
        <fullName evidence="1">TonB-dependent receptor</fullName>
    </submittedName>
</protein>
<comment type="caution">
    <text evidence="1">The sequence shown here is derived from an EMBL/GenBank/DDBJ whole genome shotgun (WGS) entry which is preliminary data.</text>
</comment>
<sequence>MAREDAILNTRHKALLLNKNPLIYGSLAEIGAGQEVARQFFQAGGASGTIAKTMSAYDMGMSDSIYGVDQTGRYVSLTRLESMLDTEFTDLIKRVSENRSPESTFFAFADTVAAKAYKSDKDCHGWMGIKFQCTPGAEPSQIAMHVRLLDKTNREQQEALGILGVSLIHSSFVHSRNPEALVDALIEDIDWGRIEVDFIRLEGSCFKDVDNMQMNLRLVTSSLGPVVMFTPDRKAVVPADLIFRKNVLILRGNFRPFTNVHADMIQCGMHTFAQDLSTSEKNIVCFCEMNMAQYLSDGVDEVSDLEERVLMLTGKGYNVMVTSHFRYFRLSEYFSNHGKRKIGFILSVDNILSILDEKYYEGMEGGLLEAMGKLFTSDSKLLVYPNLTPDGELVTAENILIPDNQKYLYRHLHYNKRLLSLRPDSKNLVPFAVHPEPQ</sequence>
<proteinExistence type="predicted"/>
<evidence type="ECO:0000313" key="1">
    <source>
        <dbReference type="EMBL" id="MBU2689299.1"/>
    </source>
</evidence>
<dbReference type="EMBL" id="JAHJDP010000002">
    <property type="protein sequence ID" value="MBU2689299.1"/>
    <property type="molecule type" value="Genomic_DNA"/>
</dbReference>
<dbReference type="AlphaFoldDB" id="A0A948RW09"/>
<keyword evidence="1" id="KW-0675">Receptor</keyword>